<proteinExistence type="predicted"/>
<name>A0ABD3IED9_9MARC</name>
<evidence type="ECO:0000313" key="3">
    <source>
        <dbReference type="Proteomes" id="UP001633002"/>
    </source>
</evidence>
<dbReference type="EMBL" id="JBJQOH010000001">
    <property type="protein sequence ID" value="KAL3699874.1"/>
    <property type="molecule type" value="Genomic_DNA"/>
</dbReference>
<dbReference type="AlphaFoldDB" id="A0ABD3IED9"/>
<evidence type="ECO:0000313" key="2">
    <source>
        <dbReference type="EMBL" id="KAL3699874.1"/>
    </source>
</evidence>
<gene>
    <name evidence="2" type="ORF">R1sor_017896</name>
</gene>
<sequence length="232" mass="26531">MDMDFDSSIDGWNEDIDLVDEEWEALNRTRWYQENHAISYPTDAVAFEGGTALDDWQRNVRNVRREIDIGGKTLQEVRKKGMGNITEWPGNSISQPVSQRDVLHVLGVHSFNDFYRRLRTPSIPVMRPDRPAAKILLRPPQGEGRNDATEGSVGMPRYDAAAMVRAVNDDAEEEEEEDIEEFNVGYEGEDEQGCEGSKKSQQQAQRCEWRKLFGKTAGQVFQNLLHVKSEDR</sequence>
<accession>A0ABD3IED9</accession>
<comment type="caution">
    <text evidence="2">The sequence shown here is derived from an EMBL/GenBank/DDBJ whole genome shotgun (WGS) entry which is preliminary data.</text>
</comment>
<dbReference type="Proteomes" id="UP001633002">
    <property type="component" value="Unassembled WGS sequence"/>
</dbReference>
<protein>
    <submittedName>
        <fullName evidence="2">Uncharacterized protein</fullName>
    </submittedName>
</protein>
<keyword evidence="3" id="KW-1185">Reference proteome</keyword>
<organism evidence="2 3">
    <name type="scientific">Riccia sorocarpa</name>
    <dbReference type="NCBI Taxonomy" id="122646"/>
    <lineage>
        <taxon>Eukaryota</taxon>
        <taxon>Viridiplantae</taxon>
        <taxon>Streptophyta</taxon>
        <taxon>Embryophyta</taxon>
        <taxon>Marchantiophyta</taxon>
        <taxon>Marchantiopsida</taxon>
        <taxon>Marchantiidae</taxon>
        <taxon>Marchantiales</taxon>
        <taxon>Ricciaceae</taxon>
        <taxon>Riccia</taxon>
    </lineage>
</organism>
<feature type="compositionally biased region" description="Acidic residues" evidence="1">
    <location>
        <begin position="169"/>
        <end position="193"/>
    </location>
</feature>
<feature type="region of interest" description="Disordered" evidence="1">
    <location>
        <begin position="169"/>
        <end position="201"/>
    </location>
</feature>
<reference evidence="2 3" key="1">
    <citation type="submission" date="2024-09" db="EMBL/GenBank/DDBJ databases">
        <title>Chromosome-scale assembly of Riccia sorocarpa.</title>
        <authorList>
            <person name="Paukszto L."/>
        </authorList>
    </citation>
    <scope>NUCLEOTIDE SEQUENCE [LARGE SCALE GENOMIC DNA]</scope>
    <source>
        <strain evidence="2">LP-2024</strain>
        <tissue evidence="2">Aerial parts of the thallus</tissue>
    </source>
</reference>
<evidence type="ECO:0000256" key="1">
    <source>
        <dbReference type="SAM" id="MobiDB-lite"/>
    </source>
</evidence>